<evidence type="ECO:0000313" key="3">
    <source>
        <dbReference type="EMBL" id="AAX92973.1"/>
    </source>
</evidence>
<feature type="signal peptide" evidence="2">
    <location>
        <begin position="1"/>
        <end position="21"/>
    </location>
</feature>
<sequence>MSLLLLLLLLLLLSLFSGVSAEVPLTRTHVTSLPGFNGALPSRLETGFVRQKFFAIMFYLTMTRYVTVDEENGAELFYYFFESEGDPGSDPVLLWLTGGDRCSVLSALFFEIGQQPNSKQAPLSPKSVRSCGPLKLVIEPYNGSLPRLHYHPYSWTKVASILFVDSPVGAGFSFSRDPKGYDVGDVSASLQLVKFLSNWFGGHPEYLTNPFYVGRDSYAGKIVPFIAQKISEDIEAGVRPTLNLKGYVVDNPTTGERIDYESKVPYLHGVGIISDQLYELLNEVSKPHILYKKCIYMSLIPKFESMDRKILKEELGILKHRPPRPSIQCVSYSNYLSYFWANDNVTREYLGIKKGSVDEWIRCHDNDLPYTKDIKSSIQYHHNVTLNGYRALVYR</sequence>
<name>Q2R5N9_ORYSJ</name>
<protein>
    <submittedName>
        <fullName evidence="3">Serine carboxypeptidase</fullName>
    </submittedName>
</protein>
<dbReference type="PRINTS" id="PR00724">
    <property type="entry name" value="CRBOXYPTASEC"/>
</dbReference>
<dbReference type="PANTHER" id="PTHR11802:SF46">
    <property type="entry name" value="CARBOXYPEPTIDASE"/>
    <property type="match status" value="1"/>
</dbReference>
<dbReference type="InterPro" id="IPR001563">
    <property type="entry name" value="Peptidase_S10"/>
</dbReference>
<dbReference type="Proteomes" id="UP000000763">
    <property type="component" value="Chromosome 11"/>
</dbReference>
<dbReference type="GO" id="GO:0006508">
    <property type="term" value="P:proteolysis"/>
    <property type="evidence" value="ECO:0007669"/>
    <property type="project" value="InterPro"/>
</dbReference>
<gene>
    <name evidence="4" type="ordered locus">LOC_Os11g24340</name>
</gene>
<organism evidence="3 5">
    <name type="scientific">Oryza sativa subsp. japonica</name>
    <name type="common">Rice</name>
    <dbReference type="NCBI Taxonomy" id="39947"/>
    <lineage>
        <taxon>Eukaryota</taxon>
        <taxon>Viridiplantae</taxon>
        <taxon>Streptophyta</taxon>
        <taxon>Embryophyta</taxon>
        <taxon>Tracheophyta</taxon>
        <taxon>Spermatophyta</taxon>
        <taxon>Magnoliopsida</taxon>
        <taxon>Liliopsida</taxon>
        <taxon>Poales</taxon>
        <taxon>Poaceae</taxon>
        <taxon>BOP clade</taxon>
        <taxon>Oryzoideae</taxon>
        <taxon>Oryzeae</taxon>
        <taxon>Oryzinae</taxon>
        <taxon>Oryza</taxon>
        <taxon>Oryza sativa</taxon>
    </lineage>
</organism>
<dbReference type="EMBL" id="AC120536">
    <property type="protein sequence ID" value="AAX96511.1"/>
    <property type="molecule type" value="Genomic_DNA"/>
</dbReference>
<proteinExistence type="inferred from homology"/>
<dbReference type="Gene3D" id="3.40.50.1820">
    <property type="entry name" value="alpha/beta hydrolase"/>
    <property type="match status" value="1"/>
</dbReference>
<dbReference type="Pfam" id="PF00450">
    <property type="entry name" value="Peptidase_S10"/>
    <property type="match status" value="1"/>
</dbReference>
<reference evidence="5" key="1">
    <citation type="journal article" date="2005" name="Nature">
        <title>The map-based sequence of the rice genome.</title>
        <authorList>
            <consortium name="International rice genome sequencing project (IRGSP)"/>
            <person name="Matsumoto T."/>
            <person name="Wu J."/>
            <person name="Kanamori H."/>
            <person name="Katayose Y."/>
            <person name="Fujisawa M."/>
            <person name="Namiki N."/>
            <person name="Mizuno H."/>
            <person name="Yamamoto K."/>
            <person name="Antonio B.A."/>
            <person name="Baba T."/>
            <person name="Sakata K."/>
            <person name="Nagamura Y."/>
            <person name="Aoki H."/>
            <person name="Arikawa K."/>
            <person name="Arita K."/>
            <person name="Bito T."/>
            <person name="Chiden Y."/>
            <person name="Fujitsuka N."/>
            <person name="Fukunaka R."/>
            <person name="Hamada M."/>
            <person name="Harada C."/>
            <person name="Hayashi A."/>
            <person name="Hijishita S."/>
            <person name="Honda M."/>
            <person name="Hosokawa S."/>
            <person name="Ichikawa Y."/>
            <person name="Idonuma A."/>
            <person name="Iijima M."/>
            <person name="Ikeda M."/>
            <person name="Ikeno M."/>
            <person name="Ito K."/>
            <person name="Ito S."/>
            <person name="Ito T."/>
            <person name="Ito Y."/>
            <person name="Ito Y."/>
            <person name="Iwabuchi A."/>
            <person name="Kamiya K."/>
            <person name="Karasawa W."/>
            <person name="Kurita K."/>
            <person name="Katagiri S."/>
            <person name="Kikuta A."/>
            <person name="Kobayashi H."/>
            <person name="Kobayashi N."/>
            <person name="Machita K."/>
            <person name="Maehara T."/>
            <person name="Masukawa M."/>
            <person name="Mizubayashi T."/>
            <person name="Mukai Y."/>
            <person name="Nagasaki H."/>
            <person name="Nagata Y."/>
            <person name="Naito S."/>
            <person name="Nakashima M."/>
            <person name="Nakama Y."/>
            <person name="Nakamichi Y."/>
            <person name="Nakamura M."/>
            <person name="Meguro A."/>
            <person name="Negishi M."/>
            <person name="Ohta I."/>
            <person name="Ohta T."/>
            <person name="Okamoto M."/>
            <person name="Ono N."/>
            <person name="Saji S."/>
            <person name="Sakaguchi M."/>
            <person name="Sakai K."/>
            <person name="Shibata M."/>
            <person name="Shimokawa T."/>
            <person name="Song J."/>
            <person name="Takazaki Y."/>
            <person name="Terasawa K."/>
            <person name="Tsugane M."/>
            <person name="Tsuji K."/>
            <person name="Ueda S."/>
            <person name="Waki K."/>
            <person name="Yamagata H."/>
            <person name="Yamamoto M."/>
            <person name="Yamamoto S."/>
            <person name="Yamane H."/>
            <person name="Yoshiki S."/>
            <person name="Yoshihara R."/>
            <person name="Yukawa K."/>
            <person name="Zhong H."/>
            <person name="Yano M."/>
            <person name="Yuan Q."/>
            <person name="Ouyang S."/>
            <person name="Liu J."/>
            <person name="Jones K.M."/>
            <person name="Gansberger K."/>
            <person name="Moffat K."/>
            <person name="Hill J."/>
            <person name="Bera J."/>
            <person name="Fadrosh D."/>
            <person name="Jin S."/>
            <person name="Johri S."/>
            <person name="Kim M."/>
            <person name="Overton L."/>
            <person name="Reardon M."/>
            <person name="Tsitrin T."/>
            <person name="Vuong H."/>
            <person name="Weaver B."/>
            <person name="Ciecko A."/>
            <person name="Tallon L."/>
            <person name="Jackson J."/>
            <person name="Pai G."/>
            <person name="Aken S.V."/>
            <person name="Utterback T."/>
            <person name="Reidmuller S."/>
            <person name="Feldblyum T."/>
            <person name="Hsiao J."/>
            <person name="Zismann V."/>
            <person name="Iobst S."/>
            <person name="de Vazeille A.R."/>
            <person name="Buell C.R."/>
            <person name="Ying K."/>
            <person name="Li Y."/>
            <person name="Lu T."/>
            <person name="Huang Y."/>
            <person name="Zhao Q."/>
            <person name="Feng Q."/>
            <person name="Zhang L."/>
            <person name="Zhu J."/>
            <person name="Weng Q."/>
            <person name="Mu J."/>
            <person name="Lu Y."/>
            <person name="Fan D."/>
            <person name="Liu Y."/>
            <person name="Guan J."/>
            <person name="Zhang Y."/>
            <person name="Yu S."/>
            <person name="Liu X."/>
            <person name="Zhang Y."/>
            <person name="Hong G."/>
            <person name="Han B."/>
            <person name="Choisne N."/>
            <person name="Demange N."/>
            <person name="Orjeda G."/>
            <person name="Samain S."/>
            <person name="Cattolico L."/>
            <person name="Pelletier E."/>
            <person name="Couloux A."/>
            <person name="Segurens B."/>
            <person name="Wincker P."/>
            <person name="D'Hont A."/>
            <person name="Scarpelli C."/>
            <person name="Weissenbach J."/>
            <person name="Salanoubat M."/>
            <person name="Quetier F."/>
            <person name="Yu Y."/>
            <person name="Kim H.R."/>
            <person name="Rambo T."/>
            <person name="Currie J."/>
            <person name="Collura K."/>
            <person name="Luo M."/>
            <person name="Yang T."/>
            <person name="Ammiraju J.S.S."/>
            <person name="Engler F."/>
            <person name="Soderlund C."/>
            <person name="Wing R.A."/>
            <person name="Palmer L.E."/>
            <person name="de la Bastide M."/>
            <person name="Spiegel L."/>
            <person name="Nascimento L."/>
            <person name="Zutavern T."/>
            <person name="O'Shaughnessy A."/>
            <person name="Dike S."/>
            <person name="Dedhia N."/>
            <person name="Preston R."/>
            <person name="Balija V."/>
            <person name="McCombie W.R."/>
            <person name="Chow T."/>
            <person name="Chen H."/>
            <person name="Chung M."/>
            <person name="Chen C."/>
            <person name="Shaw J."/>
            <person name="Wu H."/>
            <person name="Hsiao K."/>
            <person name="Chao Y."/>
            <person name="Chu M."/>
            <person name="Cheng C."/>
            <person name="Hour A."/>
            <person name="Lee P."/>
            <person name="Lin S."/>
            <person name="Lin Y."/>
            <person name="Liou J."/>
            <person name="Liu S."/>
            <person name="Hsing Y."/>
            <person name="Raghuvanshi S."/>
            <person name="Mohanty A."/>
            <person name="Bharti A.K."/>
            <person name="Gaur A."/>
            <person name="Gupta V."/>
            <person name="Kumar D."/>
            <person name="Ravi V."/>
            <person name="Vij S."/>
            <person name="Kapur A."/>
            <person name="Khurana P."/>
            <person name="Khurana P."/>
            <person name="Khurana J.P."/>
            <person name="Tyagi A.K."/>
            <person name="Gaikwad K."/>
            <person name="Singh A."/>
            <person name="Dalal V."/>
            <person name="Srivastava S."/>
            <person name="Dixit A."/>
            <person name="Pal A.K."/>
            <person name="Ghazi I.A."/>
            <person name="Yadav M."/>
            <person name="Pandit A."/>
            <person name="Bhargava A."/>
            <person name="Sureshbabu K."/>
            <person name="Batra K."/>
            <person name="Sharma T.R."/>
            <person name="Mohapatra T."/>
            <person name="Singh N.K."/>
            <person name="Messing J."/>
            <person name="Nelson A.B."/>
            <person name="Fuks G."/>
            <person name="Kavchok S."/>
            <person name="Keizer G."/>
            <person name="Linton E."/>
            <person name="Llaca V."/>
            <person name="Song R."/>
            <person name="Tanyolac B."/>
            <person name="Young S."/>
            <person name="Ho-Il K."/>
            <person name="Hahn J.H."/>
            <person name="Sangsakoo G."/>
            <person name="Vanavichit A."/>
            <person name="de Mattos Luiz.A.T."/>
            <person name="Zimmer P.D."/>
            <person name="Malone G."/>
            <person name="Dellagostin O."/>
            <person name="de Oliveira A.C."/>
            <person name="Bevan M."/>
            <person name="Bancroft I."/>
            <person name="Minx P."/>
            <person name="Cordum H."/>
            <person name="Wilson R."/>
            <person name="Cheng Z."/>
            <person name="Jin W."/>
            <person name="Jiang J."/>
            <person name="Leong S.A."/>
            <person name="Iwama H."/>
            <person name="Gojobori T."/>
            <person name="Itoh T."/>
            <person name="Niimura Y."/>
            <person name="Fujii Y."/>
            <person name="Habara T."/>
            <person name="Sakai H."/>
            <person name="Sato Y."/>
            <person name="Wilson G."/>
            <person name="Kumar K."/>
            <person name="McCouch S."/>
            <person name="Juretic N."/>
            <person name="Hoen D."/>
            <person name="Wright S."/>
            <person name="Bruskiewich R."/>
            <person name="Bureau T."/>
            <person name="Miyao A."/>
            <person name="Hirochika H."/>
            <person name="Nishikawa T."/>
            <person name="Kadowaki K."/>
            <person name="Sugiura M."/>
            <person name="Burr B."/>
            <person name="Sasaki T."/>
        </authorList>
    </citation>
    <scope>NUCLEOTIDE SEQUENCE [LARGE SCALE GENOMIC DNA]</scope>
    <source>
        <strain evidence="5">cv. Nipponbare</strain>
    </source>
</reference>
<reference evidence="3" key="3">
    <citation type="submission" date="2006-11" db="EMBL/GenBank/DDBJ databases">
        <title>.</title>
        <authorList>
            <person name="Buell C."/>
            <person name="Yuan Q."/>
            <person name="Ouyang S."/>
            <person name="Liu J."/>
            <person name="Wang A."/>
            <person name="Maiti R."/>
            <person name="Lin H."/>
            <person name="Zhu W."/>
            <person name="Hamilton J."/>
            <person name="Jones K."/>
            <person name="Tallon L."/>
            <person name="Feldblyum T."/>
            <person name="Tsitrin T."/>
            <person name="Bera J."/>
            <person name="Kim M."/>
            <person name="Jin S."/>
            <person name="Fadrosh D."/>
            <person name="Vuong H."/>
            <person name="Overton II L."/>
            <person name="Reardon M."/>
            <person name="Weaver B."/>
            <person name="Johri S."/>
            <person name="Lewis M."/>
            <person name="Utterback T."/>
            <person name="Van Aken S."/>
            <person name="Wortman J."/>
            <person name="Haas B."/>
            <person name="Koo H."/>
            <person name="Zismann V."/>
            <person name="Hsiao J."/>
            <person name="Iobst S."/>
            <person name="de Vazeilles A."/>
            <person name="White O."/>
            <person name="Salzberg S."/>
            <person name="Fraser C."/>
        </authorList>
    </citation>
    <scope>NUCLEOTIDE SEQUENCE</scope>
</reference>
<dbReference type="FunFam" id="3.40.50.1820:FF:000072">
    <property type="entry name" value="Serine carboxypeptidase-like 19"/>
    <property type="match status" value="1"/>
</dbReference>
<evidence type="ECO:0000256" key="1">
    <source>
        <dbReference type="ARBA" id="ARBA00009431"/>
    </source>
</evidence>
<keyword evidence="3" id="KW-0645">Protease</keyword>
<evidence type="ECO:0000256" key="2">
    <source>
        <dbReference type="SAM" id="SignalP"/>
    </source>
</evidence>
<dbReference type="EMBL" id="AC128642">
    <property type="protein sequence ID" value="AAX92973.1"/>
    <property type="molecule type" value="Genomic_DNA"/>
</dbReference>
<evidence type="ECO:0000313" key="4">
    <source>
        <dbReference type="EMBL" id="AAX96511.1"/>
    </source>
</evidence>
<keyword evidence="2" id="KW-0732">Signal</keyword>
<evidence type="ECO:0000313" key="5">
    <source>
        <dbReference type="Proteomes" id="UP000000763"/>
    </source>
</evidence>
<keyword evidence="3" id="KW-0121">Carboxypeptidase</keyword>
<dbReference type="SUPFAM" id="SSF53474">
    <property type="entry name" value="alpha/beta-Hydrolases"/>
    <property type="match status" value="1"/>
</dbReference>
<comment type="similarity">
    <text evidence="1">Belongs to the peptidase S10 family.</text>
</comment>
<dbReference type="PANTHER" id="PTHR11802">
    <property type="entry name" value="SERINE PROTEASE FAMILY S10 SERINE CARBOXYPEPTIDASE"/>
    <property type="match status" value="1"/>
</dbReference>
<dbReference type="GO" id="GO:0004185">
    <property type="term" value="F:serine-type carboxypeptidase activity"/>
    <property type="evidence" value="ECO:0007669"/>
    <property type="project" value="InterPro"/>
</dbReference>
<accession>Q2R5N9</accession>
<reference evidence="3" key="2">
    <citation type="submission" date="2005-04" db="EMBL/GenBank/DDBJ databases">
        <authorList>
            <person name="Buell R."/>
        </authorList>
    </citation>
    <scope>NUCLEOTIDE SEQUENCE</scope>
</reference>
<keyword evidence="3" id="KW-0378">Hydrolase</keyword>
<dbReference type="InterPro" id="IPR029058">
    <property type="entry name" value="AB_hydrolase_fold"/>
</dbReference>
<dbReference type="AlphaFoldDB" id="Q2R5N9"/>
<feature type="chain" id="PRO_5038288248" evidence="2">
    <location>
        <begin position="22"/>
        <end position="395"/>
    </location>
</feature>
<reference evidence="5" key="4">
    <citation type="journal article" date="2008" name="Nucleic Acids Res.">
        <title>The rice annotation project database (RAP-DB): 2008 update.</title>
        <authorList>
            <consortium name="The rice annotation project (RAP)"/>
        </authorList>
    </citation>
    <scope>GENOME REANNOTATION</scope>
    <source>
        <strain evidence="5">cv. Nipponbare</strain>
    </source>
</reference>